<dbReference type="OrthoDB" id="2985014at2759"/>
<name>A0A0D1ZXB8_9PEZI</name>
<dbReference type="InParanoid" id="A0A0D1ZXB8"/>
<dbReference type="HOGENOM" id="CLU_020925_0_0_1"/>
<dbReference type="AlphaFoldDB" id="A0A0D1ZXB8"/>
<dbReference type="CDD" id="cd14686">
    <property type="entry name" value="bZIP"/>
    <property type="match status" value="1"/>
</dbReference>
<dbReference type="VEuPathDB" id="FungiDB:PV09_09531"/>
<reference evidence="2 3" key="1">
    <citation type="submission" date="2015-01" db="EMBL/GenBank/DDBJ databases">
        <title>The Genome Sequence of Ochroconis gallopava CBS43764.</title>
        <authorList>
            <consortium name="The Broad Institute Genomics Platform"/>
            <person name="Cuomo C."/>
            <person name="de Hoog S."/>
            <person name="Gorbushina A."/>
            <person name="Stielow B."/>
            <person name="Teixiera M."/>
            <person name="Abouelleil A."/>
            <person name="Chapman S.B."/>
            <person name="Priest M."/>
            <person name="Young S.K."/>
            <person name="Wortman J."/>
            <person name="Nusbaum C."/>
            <person name="Birren B."/>
        </authorList>
    </citation>
    <scope>NUCLEOTIDE SEQUENCE [LARGE SCALE GENOMIC DNA]</scope>
    <source>
        <strain evidence="2 3">CBS 43764</strain>
    </source>
</reference>
<evidence type="ECO:0000256" key="1">
    <source>
        <dbReference type="SAM" id="Coils"/>
    </source>
</evidence>
<evidence type="ECO:0000313" key="3">
    <source>
        <dbReference type="Proteomes" id="UP000053259"/>
    </source>
</evidence>
<dbReference type="Pfam" id="PF11905">
    <property type="entry name" value="DUF3425"/>
    <property type="match status" value="1"/>
</dbReference>
<dbReference type="PANTHER" id="PTHR37012:SF2">
    <property type="entry name" value="BZIP DOMAIN-CONTAINING PROTEIN-RELATED"/>
    <property type="match status" value="1"/>
</dbReference>
<dbReference type="Proteomes" id="UP000053259">
    <property type="component" value="Unassembled WGS sequence"/>
</dbReference>
<keyword evidence="3" id="KW-1185">Reference proteome</keyword>
<keyword evidence="1" id="KW-0175">Coiled coil</keyword>
<dbReference type="RefSeq" id="XP_016208574.1">
    <property type="nucleotide sequence ID" value="XM_016363604.1"/>
</dbReference>
<organism evidence="2 3">
    <name type="scientific">Verruconis gallopava</name>
    <dbReference type="NCBI Taxonomy" id="253628"/>
    <lineage>
        <taxon>Eukaryota</taxon>
        <taxon>Fungi</taxon>
        <taxon>Dikarya</taxon>
        <taxon>Ascomycota</taxon>
        <taxon>Pezizomycotina</taxon>
        <taxon>Dothideomycetes</taxon>
        <taxon>Pleosporomycetidae</taxon>
        <taxon>Venturiales</taxon>
        <taxon>Sympoventuriaceae</taxon>
        <taxon>Verruconis</taxon>
    </lineage>
</organism>
<dbReference type="PANTHER" id="PTHR37012">
    <property type="entry name" value="B-ZIP TRANSCRIPTION FACTOR (EUROFUNG)-RELATED"/>
    <property type="match status" value="1"/>
</dbReference>
<protein>
    <recommendedName>
        <fullName evidence="4">BZIP domain-containing protein</fullName>
    </recommendedName>
</protein>
<dbReference type="InterPro" id="IPR021833">
    <property type="entry name" value="DUF3425"/>
</dbReference>
<gene>
    <name evidence="2" type="ORF">PV09_09531</name>
</gene>
<dbReference type="EMBL" id="KN847603">
    <property type="protein sequence ID" value="KIV98704.1"/>
    <property type="molecule type" value="Genomic_DNA"/>
</dbReference>
<evidence type="ECO:0008006" key="4">
    <source>
        <dbReference type="Google" id="ProtNLM"/>
    </source>
</evidence>
<sequence>MDEKKKIRSIDFLTPEQLRRKRESDRNNARLARDQKRAYIQNLELRVRHLEQLNYELEQKLAACHCRDVRYSLASALPSNRTKKARMTALEDGNWQRPLTSEETIASTVTGDWTGQVFDAELLQLLANPSLDDSKDIVNQVTAGDPASMQLEPVSIVHCEIPELADGDSTSLSSCPVWCTTPKHIAPTCRLDQVVADLIQSRRSYELTGGNIPEFQERPFPSIPSLLNPIKEADRSPVTSSIVTNIIRVMTVPAVESNLPEQIAILYFMSSVIRWQISPTEANYNSMPAWLRPTPSQIAVPHPIWLDLIVWPNARERLCRDSRYYSQNAIMTEISNESISVNWPYGPSNVLMQENGSDVVLNPAFAAHIKNLDNWSLGPRILEVCVVAHGLYFSMR</sequence>
<proteinExistence type="predicted"/>
<dbReference type="STRING" id="253628.A0A0D1ZXB8"/>
<accession>A0A0D1ZXB8</accession>
<dbReference type="GeneID" id="27317504"/>
<evidence type="ECO:0000313" key="2">
    <source>
        <dbReference type="EMBL" id="KIV98704.1"/>
    </source>
</evidence>
<feature type="coiled-coil region" evidence="1">
    <location>
        <begin position="33"/>
        <end position="60"/>
    </location>
</feature>